<evidence type="ECO:0000256" key="1">
    <source>
        <dbReference type="SAM" id="MobiDB-lite"/>
    </source>
</evidence>
<dbReference type="AlphaFoldDB" id="A0A9N7Y8B7"/>
<accession>A0A9N7Y8B7</accession>
<keyword evidence="4" id="KW-1185">Reference proteome</keyword>
<evidence type="ECO:0000313" key="3">
    <source>
        <dbReference type="EMBL" id="CAB1422100.1"/>
    </source>
</evidence>
<comment type="caution">
    <text evidence="3">The sequence shown here is derived from an EMBL/GenBank/DDBJ whole genome shotgun (WGS) entry which is preliminary data.</text>
</comment>
<dbReference type="Proteomes" id="UP001153269">
    <property type="component" value="Unassembled WGS sequence"/>
</dbReference>
<keyword evidence="2" id="KW-0812">Transmembrane</keyword>
<organism evidence="3 4">
    <name type="scientific">Pleuronectes platessa</name>
    <name type="common">European plaice</name>
    <dbReference type="NCBI Taxonomy" id="8262"/>
    <lineage>
        <taxon>Eukaryota</taxon>
        <taxon>Metazoa</taxon>
        <taxon>Chordata</taxon>
        <taxon>Craniata</taxon>
        <taxon>Vertebrata</taxon>
        <taxon>Euteleostomi</taxon>
        <taxon>Actinopterygii</taxon>
        <taxon>Neopterygii</taxon>
        <taxon>Teleostei</taxon>
        <taxon>Neoteleostei</taxon>
        <taxon>Acanthomorphata</taxon>
        <taxon>Carangaria</taxon>
        <taxon>Pleuronectiformes</taxon>
        <taxon>Pleuronectoidei</taxon>
        <taxon>Pleuronectidae</taxon>
        <taxon>Pleuronectes</taxon>
    </lineage>
</organism>
<sequence>MERNKIRLRTGDNGGESGRKRRERPRKVVRQRLVVASFIFFFFFFFFFKRSSICVGAKFSTLSSIQTGSCFVVYYCPMPLSKAPYSPNICSLAFSSCQVIQIPNPVSTHFIQILRLYLGPINHHQCPDHRREQNLAISSYLLIPPTIAHAEMSSWFMIAVLFNHTPRTLAITGGNSCAYAHPGAQ</sequence>
<protein>
    <submittedName>
        <fullName evidence="3">Uncharacterized protein</fullName>
    </submittedName>
</protein>
<keyword evidence="2" id="KW-0472">Membrane</keyword>
<feature type="transmembrane region" description="Helical" evidence="2">
    <location>
        <begin position="29"/>
        <end position="48"/>
    </location>
</feature>
<reference evidence="3" key="1">
    <citation type="submission" date="2020-03" db="EMBL/GenBank/DDBJ databases">
        <authorList>
            <person name="Weist P."/>
        </authorList>
    </citation>
    <scope>NUCLEOTIDE SEQUENCE</scope>
</reference>
<evidence type="ECO:0000313" key="4">
    <source>
        <dbReference type="Proteomes" id="UP001153269"/>
    </source>
</evidence>
<gene>
    <name evidence="3" type="ORF">PLEPLA_LOCUS9989</name>
</gene>
<evidence type="ECO:0000256" key="2">
    <source>
        <dbReference type="SAM" id="Phobius"/>
    </source>
</evidence>
<proteinExistence type="predicted"/>
<name>A0A9N7Y8B7_PLEPL</name>
<dbReference type="EMBL" id="CADEAL010000560">
    <property type="protein sequence ID" value="CAB1422100.1"/>
    <property type="molecule type" value="Genomic_DNA"/>
</dbReference>
<feature type="region of interest" description="Disordered" evidence="1">
    <location>
        <begin position="1"/>
        <end position="23"/>
    </location>
</feature>
<keyword evidence="2" id="KW-1133">Transmembrane helix</keyword>